<proteinExistence type="predicted"/>
<dbReference type="AlphaFoldDB" id="A0A0K6G7A5"/>
<sequence>MFNSAVCMEDSASVLGASWDSWIIASSMGGMGYPQMLRQVTLEGLPLTIGPKDNQHPSNRQVLGLAMVGELASPDGTTARWPVQYRSSQ</sequence>
<dbReference type="EMBL" id="CYGV01001448">
    <property type="protein sequence ID" value="CUA74487.1"/>
    <property type="molecule type" value="Genomic_DNA"/>
</dbReference>
<organism evidence="1 2">
    <name type="scientific">Rhizoctonia solani</name>
    <dbReference type="NCBI Taxonomy" id="456999"/>
    <lineage>
        <taxon>Eukaryota</taxon>
        <taxon>Fungi</taxon>
        <taxon>Dikarya</taxon>
        <taxon>Basidiomycota</taxon>
        <taxon>Agaricomycotina</taxon>
        <taxon>Agaricomycetes</taxon>
        <taxon>Cantharellales</taxon>
        <taxon>Ceratobasidiaceae</taxon>
        <taxon>Rhizoctonia</taxon>
    </lineage>
</organism>
<evidence type="ECO:0000313" key="1">
    <source>
        <dbReference type="EMBL" id="CUA74487.1"/>
    </source>
</evidence>
<reference evidence="1 2" key="1">
    <citation type="submission" date="2015-07" db="EMBL/GenBank/DDBJ databases">
        <authorList>
            <person name="Noorani M."/>
        </authorList>
    </citation>
    <scope>NUCLEOTIDE SEQUENCE [LARGE SCALE GENOMIC DNA]</scope>
    <source>
        <strain evidence="1">BBA 69670</strain>
    </source>
</reference>
<keyword evidence="2" id="KW-1185">Reference proteome</keyword>
<accession>A0A0K6G7A5</accession>
<gene>
    <name evidence="1" type="ORF">RSOLAG22IIIB_11242</name>
</gene>
<evidence type="ECO:0000313" key="2">
    <source>
        <dbReference type="Proteomes" id="UP000044841"/>
    </source>
</evidence>
<name>A0A0K6G7A5_9AGAM</name>
<protein>
    <submittedName>
        <fullName evidence="1">Uncharacterized protein</fullName>
    </submittedName>
</protein>
<dbReference type="Proteomes" id="UP000044841">
    <property type="component" value="Unassembled WGS sequence"/>
</dbReference>